<reference evidence="3" key="1">
    <citation type="journal article" date="2017" name="Cell">
        <title>Insights into land plant evolution garnered from the Marchantia polymorpha genome.</title>
        <authorList>
            <person name="Bowman J.L."/>
            <person name="Kohchi T."/>
            <person name="Yamato K.T."/>
            <person name="Jenkins J."/>
            <person name="Shu S."/>
            <person name="Ishizaki K."/>
            <person name="Yamaoka S."/>
            <person name="Nishihama R."/>
            <person name="Nakamura Y."/>
            <person name="Berger F."/>
            <person name="Adam C."/>
            <person name="Aki S.S."/>
            <person name="Althoff F."/>
            <person name="Araki T."/>
            <person name="Arteaga-Vazquez M.A."/>
            <person name="Balasubrmanian S."/>
            <person name="Barry K."/>
            <person name="Bauer D."/>
            <person name="Boehm C.R."/>
            <person name="Briginshaw L."/>
            <person name="Caballero-Perez J."/>
            <person name="Catarino B."/>
            <person name="Chen F."/>
            <person name="Chiyoda S."/>
            <person name="Chovatia M."/>
            <person name="Davies K.M."/>
            <person name="Delmans M."/>
            <person name="Demura T."/>
            <person name="Dierschke T."/>
            <person name="Dolan L."/>
            <person name="Dorantes-Acosta A.E."/>
            <person name="Eklund D.M."/>
            <person name="Florent S.N."/>
            <person name="Flores-Sandoval E."/>
            <person name="Fujiyama A."/>
            <person name="Fukuzawa H."/>
            <person name="Galik B."/>
            <person name="Grimanelli D."/>
            <person name="Grimwood J."/>
            <person name="Grossniklaus U."/>
            <person name="Hamada T."/>
            <person name="Haseloff J."/>
            <person name="Hetherington A.J."/>
            <person name="Higo A."/>
            <person name="Hirakawa Y."/>
            <person name="Hundley H.N."/>
            <person name="Ikeda Y."/>
            <person name="Inoue K."/>
            <person name="Inoue S.I."/>
            <person name="Ishida S."/>
            <person name="Jia Q."/>
            <person name="Kakita M."/>
            <person name="Kanazawa T."/>
            <person name="Kawai Y."/>
            <person name="Kawashima T."/>
            <person name="Kennedy M."/>
            <person name="Kinose K."/>
            <person name="Kinoshita T."/>
            <person name="Kohara Y."/>
            <person name="Koide E."/>
            <person name="Komatsu K."/>
            <person name="Kopischke S."/>
            <person name="Kubo M."/>
            <person name="Kyozuka J."/>
            <person name="Lagercrantz U."/>
            <person name="Lin S.S."/>
            <person name="Lindquist E."/>
            <person name="Lipzen A.M."/>
            <person name="Lu C.W."/>
            <person name="De Luna E."/>
            <person name="Martienssen R.A."/>
            <person name="Minamino N."/>
            <person name="Mizutani M."/>
            <person name="Mizutani M."/>
            <person name="Mochizuki N."/>
            <person name="Monte I."/>
            <person name="Mosher R."/>
            <person name="Nagasaki H."/>
            <person name="Nakagami H."/>
            <person name="Naramoto S."/>
            <person name="Nishitani K."/>
            <person name="Ohtani M."/>
            <person name="Okamoto T."/>
            <person name="Okumura M."/>
            <person name="Phillips J."/>
            <person name="Pollak B."/>
            <person name="Reinders A."/>
            <person name="Rovekamp M."/>
            <person name="Sano R."/>
            <person name="Sawa S."/>
            <person name="Schmid M.W."/>
            <person name="Shirakawa M."/>
            <person name="Solano R."/>
            <person name="Spunde A."/>
            <person name="Suetsugu N."/>
            <person name="Sugano S."/>
            <person name="Sugiyama A."/>
            <person name="Sun R."/>
            <person name="Suzuki Y."/>
            <person name="Takenaka M."/>
            <person name="Takezawa D."/>
            <person name="Tomogane H."/>
            <person name="Tsuzuki M."/>
            <person name="Ueda T."/>
            <person name="Umeda M."/>
            <person name="Ward J.M."/>
            <person name="Watanabe Y."/>
            <person name="Yazaki K."/>
            <person name="Yokoyama R."/>
            <person name="Yoshitake Y."/>
            <person name="Yotsui I."/>
            <person name="Zachgo S."/>
            <person name="Schmutz J."/>
        </authorList>
    </citation>
    <scope>NUCLEOTIDE SEQUENCE [LARGE SCALE GENOMIC DNA]</scope>
    <source>
        <strain evidence="3">Tak-1</strain>
    </source>
</reference>
<dbReference type="OrthoDB" id="272750at2759"/>
<dbReference type="PANTHER" id="PTHR31984">
    <property type="entry name" value="TRANSPORTER, PUTATIVE (DUF179)-RELATED"/>
    <property type="match status" value="1"/>
</dbReference>
<evidence type="ECO:0000313" key="3">
    <source>
        <dbReference type="Proteomes" id="UP000244005"/>
    </source>
</evidence>
<dbReference type="InterPro" id="IPR003774">
    <property type="entry name" value="AlgH-like"/>
</dbReference>
<evidence type="ECO:0000256" key="1">
    <source>
        <dbReference type="SAM" id="MobiDB-lite"/>
    </source>
</evidence>
<dbReference type="Pfam" id="PF02622">
    <property type="entry name" value="DUF179"/>
    <property type="match status" value="1"/>
</dbReference>
<gene>
    <name evidence="2" type="ORF">MARPO_0072s0055</name>
</gene>
<dbReference type="Proteomes" id="UP000244005">
    <property type="component" value="Unassembled WGS sequence"/>
</dbReference>
<dbReference type="Gramene" id="Mp2g22770.1">
    <property type="protein sequence ID" value="Mp2g22770.1.cds"/>
    <property type="gene ID" value="Mp2g22770"/>
</dbReference>
<keyword evidence="3" id="KW-1185">Reference proteome</keyword>
<dbReference type="EMBL" id="KZ772744">
    <property type="protein sequence ID" value="PTQ35311.1"/>
    <property type="molecule type" value="Genomic_DNA"/>
</dbReference>
<feature type="region of interest" description="Disordered" evidence="1">
    <location>
        <begin position="198"/>
        <end position="278"/>
    </location>
</feature>
<dbReference type="Gene3D" id="3.40.1740.10">
    <property type="entry name" value="VC0467-like"/>
    <property type="match status" value="1"/>
</dbReference>
<accession>A0A2R6WN78</accession>
<evidence type="ECO:0000313" key="2">
    <source>
        <dbReference type="EMBL" id="PTQ35311.1"/>
    </source>
</evidence>
<dbReference type="SUPFAM" id="SSF143456">
    <property type="entry name" value="VC0467-like"/>
    <property type="match status" value="1"/>
</dbReference>
<proteinExistence type="predicted"/>
<dbReference type="AlphaFoldDB" id="A0A2R6WN78"/>
<protein>
    <recommendedName>
        <fullName evidence="4">YqgE/AlgH family protein</fullName>
    </recommendedName>
</protein>
<feature type="compositionally biased region" description="Basic and acidic residues" evidence="1">
    <location>
        <begin position="198"/>
        <end position="216"/>
    </location>
</feature>
<organism evidence="2 3">
    <name type="scientific">Marchantia polymorpha</name>
    <name type="common">Common liverwort</name>
    <name type="synonym">Marchantia aquatica</name>
    <dbReference type="NCBI Taxonomy" id="3197"/>
    <lineage>
        <taxon>Eukaryota</taxon>
        <taxon>Viridiplantae</taxon>
        <taxon>Streptophyta</taxon>
        <taxon>Embryophyta</taxon>
        <taxon>Marchantiophyta</taxon>
        <taxon>Marchantiopsida</taxon>
        <taxon>Marchantiidae</taxon>
        <taxon>Marchantiales</taxon>
        <taxon>Marchantiaceae</taxon>
        <taxon>Marchantia</taxon>
    </lineage>
</organism>
<sequence>MESACSLERGPIFTISRINQSPHKPSRATLSSPVLSAKCANLLSVANSSAQRHVLSCKDVSLGRPVLTLTVTGCFTNVESGRGRARVPCSSFLQRLHKTSSVGRCHSEDACFISSRLVSFRELDLKCCGIYDVLSRRAVHLDRKQSLTNVMSTMILSYRMQPQETFAQGSGQSRMRRRSFQLYGKRIPRGGYRHLCEASAHEDKGNTVPDDEKSESSSDQNPSPVPKKDADSPGASPPESEPPESDWRSFRARLVVSEQQTSEIEETETSDGTAAATNNDLEGTLPKRWAHPILAPETGCVLIATDKIDGQQSFERSVILLLSPGSTNPREGPYGLILNRPLSCRIKDIKPKDRTLVKFFGNCQVHHGGPLDEDMFLLLHGTEGVKGYREVIPGVYYGAASGLEEIMRGRRPLDYRFFFGYSGWSVDQLKKEIEQGLWCVAACSTDLITGHSAAGLWEEILLLMGGKYAELSKRPRRKHF</sequence>
<name>A0A2R6WN78_MARPO</name>
<evidence type="ECO:0008006" key="4">
    <source>
        <dbReference type="Google" id="ProtNLM"/>
    </source>
</evidence>
<dbReference type="PANTHER" id="PTHR31984:SF11">
    <property type="entry name" value="TRANSPORTER, PUTATIVE (DUF179)-RELATED"/>
    <property type="match status" value="1"/>
</dbReference>